<sequence>MATSREETANISPERLEAAYTLLQLSRDDEVLSSTPLFPQVSEAPKKTYRKSRALEKQNVNIREESRKIKKQPVKNKKVSRKINEQPDEDTKDDSEETLISVQGWNQIEADPGEILGDAAERISEPIKKQLTMSDVLEDQCRLMLGKLHVRKKMLPLLKVSENPRGMDGLDVSVYGPDGEAQMMKFKMWSEGTPVLTSGWKEFVAKHGLKKHSDFLTVWMFRHRVTRKICFAIGYTRLPIEKPLSTRISNIVFPNPV</sequence>
<dbReference type="PANTHER" id="PTHR31541">
    <property type="entry name" value="B3 DOMAIN PLANT PROTEIN-RELATED"/>
    <property type="match status" value="1"/>
</dbReference>
<keyword evidence="2" id="KW-0805">Transcription regulation</keyword>
<dbReference type="GO" id="GO:0003677">
    <property type="term" value="F:DNA binding"/>
    <property type="evidence" value="ECO:0007669"/>
    <property type="project" value="UniProtKB-KW"/>
</dbReference>
<feature type="region of interest" description="Disordered" evidence="6">
    <location>
        <begin position="36"/>
        <end position="96"/>
    </location>
</feature>
<protein>
    <recommendedName>
        <fullName evidence="7">TF-B3 domain-containing protein</fullName>
    </recommendedName>
</protein>
<evidence type="ECO:0000313" key="8">
    <source>
        <dbReference type="EMBL" id="CAH2058657.1"/>
    </source>
</evidence>
<name>A0AAU9S994_THLAR</name>
<proteinExistence type="predicted"/>
<dbReference type="SMART" id="SM01019">
    <property type="entry name" value="B3"/>
    <property type="match status" value="1"/>
</dbReference>
<keyword evidence="5" id="KW-0539">Nucleus</keyword>
<evidence type="ECO:0000256" key="5">
    <source>
        <dbReference type="ARBA" id="ARBA00023242"/>
    </source>
</evidence>
<dbReference type="CDD" id="cd10017">
    <property type="entry name" value="B3_DNA"/>
    <property type="match status" value="1"/>
</dbReference>
<accession>A0AAU9S994</accession>
<keyword evidence="3" id="KW-0238">DNA-binding</keyword>
<dbReference type="GO" id="GO:0005634">
    <property type="term" value="C:nucleus"/>
    <property type="evidence" value="ECO:0007669"/>
    <property type="project" value="UniProtKB-SubCell"/>
</dbReference>
<evidence type="ECO:0000256" key="1">
    <source>
        <dbReference type="ARBA" id="ARBA00004123"/>
    </source>
</evidence>
<dbReference type="AlphaFoldDB" id="A0AAU9S994"/>
<dbReference type="InterPro" id="IPR015300">
    <property type="entry name" value="DNA-bd_pseudobarrel_sf"/>
</dbReference>
<evidence type="ECO:0000256" key="4">
    <source>
        <dbReference type="ARBA" id="ARBA00023163"/>
    </source>
</evidence>
<gene>
    <name evidence="8" type="ORF">TAV2_LOCUS14046</name>
</gene>
<evidence type="ECO:0000313" key="9">
    <source>
        <dbReference type="Proteomes" id="UP000836841"/>
    </source>
</evidence>
<dbReference type="PANTHER" id="PTHR31541:SF28">
    <property type="entry name" value="TF-B3 DOMAIN-CONTAINING PROTEIN"/>
    <property type="match status" value="1"/>
</dbReference>
<feature type="compositionally biased region" description="Acidic residues" evidence="6">
    <location>
        <begin position="86"/>
        <end position="96"/>
    </location>
</feature>
<feature type="compositionally biased region" description="Basic residues" evidence="6">
    <location>
        <begin position="68"/>
        <end position="81"/>
    </location>
</feature>
<organism evidence="8 9">
    <name type="scientific">Thlaspi arvense</name>
    <name type="common">Field penny-cress</name>
    <dbReference type="NCBI Taxonomy" id="13288"/>
    <lineage>
        <taxon>Eukaryota</taxon>
        <taxon>Viridiplantae</taxon>
        <taxon>Streptophyta</taxon>
        <taxon>Embryophyta</taxon>
        <taxon>Tracheophyta</taxon>
        <taxon>Spermatophyta</taxon>
        <taxon>Magnoliopsida</taxon>
        <taxon>eudicotyledons</taxon>
        <taxon>Gunneridae</taxon>
        <taxon>Pentapetalae</taxon>
        <taxon>rosids</taxon>
        <taxon>malvids</taxon>
        <taxon>Brassicales</taxon>
        <taxon>Brassicaceae</taxon>
        <taxon>Thlaspideae</taxon>
        <taxon>Thlaspi</taxon>
    </lineage>
</organism>
<keyword evidence="9" id="KW-1185">Reference proteome</keyword>
<dbReference type="InterPro" id="IPR005508">
    <property type="entry name" value="At2g31720-like"/>
</dbReference>
<dbReference type="Gene3D" id="2.40.330.10">
    <property type="entry name" value="DNA-binding pseudobarrel domain"/>
    <property type="match status" value="1"/>
</dbReference>
<dbReference type="InterPro" id="IPR003340">
    <property type="entry name" value="B3_DNA-bd"/>
</dbReference>
<dbReference type="SUPFAM" id="SSF101936">
    <property type="entry name" value="DNA-binding pseudobarrel domain"/>
    <property type="match status" value="1"/>
</dbReference>
<evidence type="ECO:0000256" key="3">
    <source>
        <dbReference type="ARBA" id="ARBA00023125"/>
    </source>
</evidence>
<dbReference type="EMBL" id="OU466860">
    <property type="protein sequence ID" value="CAH2058657.1"/>
    <property type="molecule type" value="Genomic_DNA"/>
</dbReference>
<comment type="subcellular location">
    <subcellularLocation>
        <location evidence="1">Nucleus</location>
    </subcellularLocation>
</comment>
<evidence type="ECO:0000259" key="7">
    <source>
        <dbReference type="SMART" id="SM01019"/>
    </source>
</evidence>
<evidence type="ECO:0000256" key="6">
    <source>
        <dbReference type="SAM" id="MobiDB-lite"/>
    </source>
</evidence>
<dbReference type="Proteomes" id="UP000836841">
    <property type="component" value="Chromosome 4"/>
</dbReference>
<feature type="domain" description="TF-B3" evidence="7">
    <location>
        <begin position="127"/>
        <end position="233"/>
    </location>
</feature>
<reference evidence="8 9" key="1">
    <citation type="submission" date="2022-03" db="EMBL/GenBank/DDBJ databases">
        <authorList>
            <person name="Nunn A."/>
            <person name="Chopra R."/>
            <person name="Nunn A."/>
            <person name="Contreras Garrido A."/>
        </authorList>
    </citation>
    <scope>NUCLEOTIDE SEQUENCE [LARGE SCALE GENOMIC DNA]</scope>
</reference>
<evidence type="ECO:0000256" key="2">
    <source>
        <dbReference type="ARBA" id="ARBA00023015"/>
    </source>
</evidence>
<keyword evidence="4" id="KW-0804">Transcription</keyword>